<organism evidence="5 6">
    <name type="scientific">Hesseltinella vesiculosa</name>
    <dbReference type="NCBI Taxonomy" id="101127"/>
    <lineage>
        <taxon>Eukaryota</taxon>
        <taxon>Fungi</taxon>
        <taxon>Fungi incertae sedis</taxon>
        <taxon>Mucoromycota</taxon>
        <taxon>Mucoromycotina</taxon>
        <taxon>Mucoromycetes</taxon>
        <taxon>Mucorales</taxon>
        <taxon>Cunninghamellaceae</taxon>
        <taxon>Hesseltinella</taxon>
    </lineage>
</organism>
<keyword evidence="4" id="KW-1133">Transmembrane helix</keyword>
<dbReference type="SUPFAM" id="SSF117281">
    <property type="entry name" value="Kelch motif"/>
    <property type="match status" value="1"/>
</dbReference>
<comment type="caution">
    <text evidence="5">The sequence shown here is derived from an EMBL/GenBank/DDBJ whole genome shotgun (WGS) entry which is preliminary data.</text>
</comment>
<dbReference type="PANTHER" id="PTHR46093:SF3">
    <property type="entry name" value="ACYL-COA-BINDING DOMAIN-CONTAINING PROTEIN 4"/>
    <property type="match status" value="1"/>
</dbReference>
<evidence type="ECO:0000256" key="1">
    <source>
        <dbReference type="ARBA" id="ARBA00022441"/>
    </source>
</evidence>
<dbReference type="OrthoDB" id="2363417at2759"/>
<sequence>MAFATAPAPMARVGCVMLAKTLYCYGGSNTASLNNITTYNTHYSLDLSSDFATSSINWKQVPPPNSFTLEPNAAFAMVALNDNSYVIIGGAGNNSYPSQLTNLTTIYNATNNQWQSIPTNLNSPVTINGSFGGNGLNANFTRLTVVGSKDDKGNVWVWDGSTSISPGATMATATFDVLNSLANPSAWAGTQSFTMVNENQWIKRNYMASVISSAGVIYYIGGRDCFYTTDASTMDCSNFASMGNIFTFDTTTSAWAPMNISTANLPPVRSGHTCIYVNRTNEIIMYGGNNLQGYVKWGYVAVLDLNQKAWRSSDISGSNGAGPRAIHTAVNYNDTYMIIAFGSDSTNNPLNDIYFANIQDTQSMYWATSFYTNGTTSGTGPPGSTTGSPSSGLSTGALVGIIVGCVAAAILVASAGVWIYRQYRRGILFHPGQPPTGFSEPIFPTGHRSDQELMGSLDDHGKNNFRTFSQDESTTLTSPTLQEHPMKSIGKDTSGSSDNPTHVKPFGVEYQAAHTPMYDPSAQKPSGDS</sequence>
<proteinExistence type="predicted"/>
<dbReference type="PANTHER" id="PTHR46093">
    <property type="entry name" value="ACYL-COA-BINDING DOMAIN-CONTAINING PROTEIN 5"/>
    <property type="match status" value="1"/>
</dbReference>
<keyword evidence="4" id="KW-0812">Transmembrane</keyword>
<feature type="compositionally biased region" description="Polar residues" evidence="3">
    <location>
        <begin position="464"/>
        <end position="481"/>
    </location>
</feature>
<feature type="transmembrane region" description="Helical" evidence="4">
    <location>
        <begin position="397"/>
        <end position="420"/>
    </location>
</feature>
<evidence type="ECO:0000313" key="5">
    <source>
        <dbReference type="EMBL" id="ORX49079.1"/>
    </source>
</evidence>
<dbReference type="Proteomes" id="UP000242146">
    <property type="component" value="Unassembled WGS sequence"/>
</dbReference>
<feature type="compositionally biased region" description="Polar residues" evidence="3">
    <location>
        <begin position="491"/>
        <end position="500"/>
    </location>
</feature>
<dbReference type="Pfam" id="PF24681">
    <property type="entry name" value="Kelch_KLHDC2_KLHL20_DRC7"/>
    <property type="match status" value="1"/>
</dbReference>
<evidence type="ECO:0000313" key="6">
    <source>
        <dbReference type="Proteomes" id="UP000242146"/>
    </source>
</evidence>
<dbReference type="InterPro" id="IPR015915">
    <property type="entry name" value="Kelch-typ_b-propeller"/>
</dbReference>
<gene>
    <name evidence="5" type="ORF">DM01DRAFT_1338269</name>
</gene>
<name>A0A1X2GAB0_9FUNG</name>
<keyword evidence="4" id="KW-0472">Membrane</keyword>
<reference evidence="5 6" key="1">
    <citation type="submission" date="2016-07" db="EMBL/GenBank/DDBJ databases">
        <title>Pervasive Adenine N6-methylation of Active Genes in Fungi.</title>
        <authorList>
            <consortium name="DOE Joint Genome Institute"/>
            <person name="Mondo S.J."/>
            <person name="Dannebaum R.O."/>
            <person name="Kuo R.C."/>
            <person name="Labutti K."/>
            <person name="Haridas S."/>
            <person name="Kuo A."/>
            <person name="Salamov A."/>
            <person name="Ahrendt S.R."/>
            <person name="Lipzen A."/>
            <person name="Sullivan W."/>
            <person name="Andreopoulos W.B."/>
            <person name="Clum A."/>
            <person name="Lindquist E."/>
            <person name="Daum C."/>
            <person name="Ramamoorthy G.K."/>
            <person name="Gryganskyi A."/>
            <person name="Culley D."/>
            <person name="Magnuson J.K."/>
            <person name="James T.Y."/>
            <person name="O'Malley M.A."/>
            <person name="Stajich J.E."/>
            <person name="Spatafora J.W."/>
            <person name="Visel A."/>
            <person name="Grigoriev I.V."/>
        </authorList>
    </citation>
    <scope>NUCLEOTIDE SEQUENCE [LARGE SCALE GENOMIC DNA]</scope>
    <source>
        <strain evidence="5 6">NRRL 3301</strain>
    </source>
</reference>
<evidence type="ECO:0000256" key="3">
    <source>
        <dbReference type="SAM" id="MobiDB-lite"/>
    </source>
</evidence>
<evidence type="ECO:0008006" key="7">
    <source>
        <dbReference type="Google" id="ProtNLM"/>
    </source>
</evidence>
<evidence type="ECO:0000256" key="4">
    <source>
        <dbReference type="SAM" id="Phobius"/>
    </source>
</evidence>
<protein>
    <recommendedName>
        <fullName evidence="7">Galactose oxidase</fullName>
    </recommendedName>
</protein>
<accession>A0A1X2GAB0</accession>
<dbReference type="EMBL" id="MCGT01000027">
    <property type="protein sequence ID" value="ORX49079.1"/>
    <property type="molecule type" value="Genomic_DNA"/>
</dbReference>
<dbReference type="AlphaFoldDB" id="A0A1X2GAB0"/>
<keyword evidence="6" id="KW-1185">Reference proteome</keyword>
<keyword evidence="2" id="KW-0677">Repeat</keyword>
<evidence type="ECO:0000256" key="2">
    <source>
        <dbReference type="ARBA" id="ARBA00022737"/>
    </source>
</evidence>
<dbReference type="Gene3D" id="2.120.10.80">
    <property type="entry name" value="Kelch-type beta propeller"/>
    <property type="match status" value="2"/>
</dbReference>
<dbReference type="STRING" id="101127.A0A1X2GAB0"/>
<keyword evidence="1" id="KW-0880">Kelch repeat</keyword>
<feature type="region of interest" description="Disordered" evidence="3">
    <location>
        <begin position="461"/>
        <end position="529"/>
    </location>
</feature>